<organism evidence="1 2">
    <name type="scientific">Aquatica leii</name>
    <dbReference type="NCBI Taxonomy" id="1421715"/>
    <lineage>
        <taxon>Eukaryota</taxon>
        <taxon>Metazoa</taxon>
        <taxon>Ecdysozoa</taxon>
        <taxon>Arthropoda</taxon>
        <taxon>Hexapoda</taxon>
        <taxon>Insecta</taxon>
        <taxon>Pterygota</taxon>
        <taxon>Neoptera</taxon>
        <taxon>Endopterygota</taxon>
        <taxon>Coleoptera</taxon>
        <taxon>Polyphaga</taxon>
        <taxon>Elateriformia</taxon>
        <taxon>Elateroidea</taxon>
        <taxon>Lampyridae</taxon>
        <taxon>Luciolinae</taxon>
        <taxon>Aquatica</taxon>
    </lineage>
</organism>
<comment type="caution">
    <text evidence="1">The sequence shown here is derived from an EMBL/GenBank/DDBJ whole genome shotgun (WGS) entry which is preliminary data.</text>
</comment>
<gene>
    <name evidence="1" type="ORF">RN001_004154</name>
</gene>
<accession>A0AAN7QPH0</accession>
<dbReference type="AlphaFoldDB" id="A0AAN7QPH0"/>
<protein>
    <submittedName>
        <fullName evidence="1">Uncharacterized protein</fullName>
    </submittedName>
</protein>
<proteinExistence type="predicted"/>
<dbReference type="EMBL" id="JARPUR010000001">
    <property type="protein sequence ID" value="KAK4887883.1"/>
    <property type="molecule type" value="Genomic_DNA"/>
</dbReference>
<dbReference type="Proteomes" id="UP001353858">
    <property type="component" value="Unassembled WGS sequence"/>
</dbReference>
<reference evidence="2" key="1">
    <citation type="submission" date="2023-01" db="EMBL/GenBank/DDBJ databases">
        <title>Key to firefly adult light organ development and bioluminescence: homeobox transcription factors regulate luciferase expression and transportation to peroxisome.</title>
        <authorList>
            <person name="Fu X."/>
        </authorList>
    </citation>
    <scope>NUCLEOTIDE SEQUENCE [LARGE SCALE GENOMIC DNA]</scope>
</reference>
<sequence length="170" mass="20235">MCYGISHMGLRQFVYKCAQRLNISYTKKWDAELKTGLDWFKHFKARHRTFPKAPERTEVRKGRKRGSTRVLTDTLEVNAIEKQHHVKLKKNSCIQKVLGNCDFEVKFFRRFGNSNKFFYPPEDDISDVERRSIIRKLRQPHMNLATLRTKANLKFDIDFSSYETKFGRIL</sequence>
<evidence type="ECO:0000313" key="2">
    <source>
        <dbReference type="Proteomes" id="UP001353858"/>
    </source>
</evidence>
<keyword evidence="2" id="KW-1185">Reference proteome</keyword>
<evidence type="ECO:0000313" key="1">
    <source>
        <dbReference type="EMBL" id="KAK4887883.1"/>
    </source>
</evidence>
<name>A0AAN7QPH0_9COLE</name>